<comment type="caution">
    <text evidence="13">The sequence shown here is derived from an EMBL/GenBank/DDBJ whole genome shotgun (WGS) entry which is preliminary data.</text>
</comment>
<proteinExistence type="inferred from homology"/>
<reference evidence="13 14" key="1">
    <citation type="journal article" date="2015" name="Nature">
        <title>rRNA introns, odd ribosomes, and small enigmatic genomes across a large radiation of phyla.</title>
        <authorList>
            <person name="Brown C.T."/>
            <person name="Hug L.A."/>
            <person name="Thomas B.C."/>
            <person name="Sharon I."/>
            <person name="Castelle C.J."/>
            <person name="Singh A."/>
            <person name="Wilkins M.J."/>
            <person name="Williams K.H."/>
            <person name="Banfield J.F."/>
        </authorList>
    </citation>
    <scope>NUCLEOTIDE SEQUENCE [LARGE SCALE GENOMIC DNA]</scope>
</reference>
<feature type="domain" description="Methionyl/Valyl/Leucyl/Isoleucyl-tRNA synthetase anticodon-binding" evidence="11">
    <location>
        <begin position="368"/>
        <end position="449"/>
    </location>
</feature>
<dbReference type="InterPro" id="IPR015413">
    <property type="entry name" value="Methionyl/Leucyl_tRNA_Synth"/>
</dbReference>
<evidence type="ECO:0000256" key="2">
    <source>
        <dbReference type="ARBA" id="ARBA00012838"/>
    </source>
</evidence>
<evidence type="ECO:0000256" key="6">
    <source>
        <dbReference type="ARBA" id="ARBA00022840"/>
    </source>
</evidence>
<evidence type="ECO:0000256" key="5">
    <source>
        <dbReference type="ARBA" id="ARBA00022741"/>
    </source>
</evidence>
<dbReference type="InterPro" id="IPR009080">
    <property type="entry name" value="tRNAsynth_Ia_anticodon-bd"/>
</dbReference>
<evidence type="ECO:0000313" key="14">
    <source>
        <dbReference type="Proteomes" id="UP000034380"/>
    </source>
</evidence>
<dbReference type="GO" id="GO:0004825">
    <property type="term" value="F:methionine-tRNA ligase activity"/>
    <property type="evidence" value="ECO:0007669"/>
    <property type="project" value="UniProtKB-EC"/>
</dbReference>
<keyword evidence="7 10" id="KW-0648">Protein biosynthesis</keyword>
<feature type="domain" description="Methionyl/Leucyl tRNA synthetase" evidence="12">
    <location>
        <begin position="114"/>
        <end position="342"/>
    </location>
</feature>
<keyword evidence="4 10" id="KW-0436">Ligase</keyword>
<dbReference type="Pfam" id="PF09334">
    <property type="entry name" value="tRNA-synt_1g"/>
    <property type="match status" value="1"/>
</dbReference>
<evidence type="ECO:0000313" key="13">
    <source>
        <dbReference type="EMBL" id="KKS13031.1"/>
    </source>
</evidence>
<dbReference type="NCBIfam" id="TIGR00398">
    <property type="entry name" value="metG"/>
    <property type="match status" value="1"/>
</dbReference>
<name>A0A0G0YTQ7_9BACT</name>
<dbReference type="EC" id="6.1.1.10" evidence="2"/>
<evidence type="ECO:0000259" key="12">
    <source>
        <dbReference type="Pfam" id="PF09334"/>
    </source>
</evidence>
<dbReference type="EMBL" id="LCBQ01000024">
    <property type="protein sequence ID" value="KKS13031.1"/>
    <property type="molecule type" value="Genomic_DNA"/>
</dbReference>
<dbReference type="SUPFAM" id="SSF47323">
    <property type="entry name" value="Anticodon-binding domain of a subclass of class I aminoacyl-tRNA synthetases"/>
    <property type="match status" value="1"/>
</dbReference>
<dbReference type="InterPro" id="IPR023457">
    <property type="entry name" value="Met-tRNA_synth_2"/>
</dbReference>
<accession>A0A0G0YTQ7</accession>
<dbReference type="PANTHER" id="PTHR43326">
    <property type="entry name" value="METHIONYL-TRNA SYNTHETASE"/>
    <property type="match status" value="1"/>
</dbReference>
<keyword evidence="8 10" id="KW-0030">Aminoacyl-tRNA synthetase</keyword>
<dbReference type="InterPro" id="IPR013155">
    <property type="entry name" value="M/V/L/I-tRNA-synth_anticd-bd"/>
</dbReference>
<comment type="similarity">
    <text evidence="10">Belongs to the class-I aminoacyl-tRNA synthetase family.</text>
</comment>
<keyword evidence="5 10" id="KW-0547">Nucleotide-binding</keyword>
<dbReference type="GO" id="GO:0005524">
    <property type="term" value="F:ATP binding"/>
    <property type="evidence" value="ECO:0007669"/>
    <property type="project" value="UniProtKB-KW"/>
</dbReference>
<dbReference type="FunFam" id="2.170.220.10:FF:000003">
    <property type="entry name" value="Methionine--tRNA ligase"/>
    <property type="match status" value="1"/>
</dbReference>
<sequence length="480" mass="55079">MELIQADVIARYHAQLGDEVVFNTGTDEHGVKIYSKAIEQGKDPQDYVDEYAEKFKNLVKVLNLSSTNFIRTTDDYHKKSAQEFWKRCLANSDIYKASYKIKYCTGCELEKTDSELADGKCGLHPNLQIEEREEENYFFKFSKFQKSLLKFYEDNPTFVLPDFRFNEIKRFVEGGLNDFSISRLKSKMPWGIEVPGDPEQVVYVWFDALINYVSTLGWPFDPAQGKPDMFSDFWPGTQVAGKDNLRQQSAIWQAMLMSAGLPNSKQILIHGFINIDGQKMSKSLGNVTNPFPLVEKYGVDVLRYFLLREIPSTEDGDFSEEKLVARYNGDLANGLGNLVARVATLLSNNFNEGFEFDEKLVDSETNQAIQDFITKYKVSIENFKLHEVLIAVWELIARADKYVNDNKPWALAKKDTEKFKIVMTNLVEMIYHITKTLAPFMPETSGKISDVFDFKKEEAGLEGRRLKVRKGGVLFPRIEQ</sequence>
<evidence type="ECO:0000256" key="3">
    <source>
        <dbReference type="ARBA" id="ARBA00018753"/>
    </source>
</evidence>
<dbReference type="Pfam" id="PF08264">
    <property type="entry name" value="Anticodon_1"/>
    <property type="match status" value="1"/>
</dbReference>
<dbReference type="Gene3D" id="1.10.730.10">
    <property type="entry name" value="Isoleucyl-tRNA Synthetase, Domain 1"/>
    <property type="match status" value="1"/>
</dbReference>
<dbReference type="PATRIC" id="fig|1619020.3.peg.214"/>
<dbReference type="InterPro" id="IPR014758">
    <property type="entry name" value="Met-tRNA_synth"/>
</dbReference>
<dbReference type="InterPro" id="IPR033911">
    <property type="entry name" value="MetRS_core"/>
</dbReference>
<evidence type="ECO:0000256" key="1">
    <source>
        <dbReference type="ARBA" id="ARBA00003314"/>
    </source>
</evidence>
<dbReference type="CDD" id="cd07957">
    <property type="entry name" value="Anticodon_Ia_Met"/>
    <property type="match status" value="1"/>
</dbReference>
<dbReference type="SUPFAM" id="SSF52374">
    <property type="entry name" value="Nucleotidylyl transferase"/>
    <property type="match status" value="1"/>
</dbReference>
<dbReference type="InterPro" id="IPR014729">
    <property type="entry name" value="Rossmann-like_a/b/a_fold"/>
</dbReference>
<evidence type="ECO:0000256" key="8">
    <source>
        <dbReference type="ARBA" id="ARBA00023146"/>
    </source>
</evidence>
<dbReference type="Proteomes" id="UP000034380">
    <property type="component" value="Unassembled WGS sequence"/>
</dbReference>
<dbReference type="Gene3D" id="2.170.220.10">
    <property type="match status" value="1"/>
</dbReference>
<dbReference type="Gene3D" id="3.40.50.620">
    <property type="entry name" value="HUPs"/>
    <property type="match status" value="1"/>
</dbReference>
<evidence type="ECO:0000256" key="10">
    <source>
        <dbReference type="RuleBase" id="RU363039"/>
    </source>
</evidence>
<dbReference type="InterPro" id="IPR041872">
    <property type="entry name" value="Anticodon_Met"/>
</dbReference>
<dbReference type="GO" id="GO:0006431">
    <property type="term" value="P:methionyl-tRNA aminoacylation"/>
    <property type="evidence" value="ECO:0007669"/>
    <property type="project" value="InterPro"/>
</dbReference>
<evidence type="ECO:0000256" key="7">
    <source>
        <dbReference type="ARBA" id="ARBA00022917"/>
    </source>
</evidence>
<protein>
    <recommendedName>
        <fullName evidence="3">Methionine--tRNA ligase</fullName>
        <ecNumber evidence="2">6.1.1.10</ecNumber>
    </recommendedName>
    <alternativeName>
        <fullName evidence="9">Methionyl-tRNA synthetase</fullName>
    </alternativeName>
</protein>
<evidence type="ECO:0000256" key="9">
    <source>
        <dbReference type="ARBA" id="ARBA00030904"/>
    </source>
</evidence>
<dbReference type="PRINTS" id="PR01041">
    <property type="entry name" value="TRNASYNTHMET"/>
</dbReference>
<evidence type="ECO:0000259" key="11">
    <source>
        <dbReference type="Pfam" id="PF08264"/>
    </source>
</evidence>
<comment type="function">
    <text evidence="1">Is required not only for elongation of protein synthesis but also for the initiation of all mRNA translation through initiator tRNA(fMet) aminoacylation.</text>
</comment>
<dbReference type="CDD" id="cd00814">
    <property type="entry name" value="MetRS_core"/>
    <property type="match status" value="1"/>
</dbReference>
<dbReference type="PANTHER" id="PTHR43326:SF1">
    <property type="entry name" value="METHIONINE--TRNA LIGASE, MITOCHONDRIAL"/>
    <property type="match status" value="1"/>
</dbReference>
<dbReference type="AlphaFoldDB" id="A0A0G0YTQ7"/>
<gene>
    <name evidence="13" type="ORF">UU70_C0024G0002</name>
</gene>
<keyword evidence="6 10" id="KW-0067">ATP-binding</keyword>
<evidence type="ECO:0000256" key="4">
    <source>
        <dbReference type="ARBA" id="ARBA00022598"/>
    </source>
</evidence>
<organism evidence="13 14">
    <name type="scientific">Candidatus Yanofskybacteria bacterium GW2011_GWA1_41_6</name>
    <dbReference type="NCBI Taxonomy" id="1619020"/>
    <lineage>
        <taxon>Bacteria</taxon>
        <taxon>Candidatus Yanofskyibacteriota</taxon>
    </lineage>
</organism>